<evidence type="ECO:0000256" key="4">
    <source>
        <dbReference type="ARBA" id="ARBA00022827"/>
    </source>
</evidence>
<dbReference type="GO" id="GO:0050660">
    <property type="term" value="F:flavin adenine dinucleotide binding"/>
    <property type="evidence" value="ECO:0007669"/>
    <property type="project" value="InterPro"/>
</dbReference>
<dbReference type="InterPro" id="IPR036250">
    <property type="entry name" value="AcylCo_DH-like_C"/>
</dbReference>
<dbReference type="Pfam" id="PF00441">
    <property type="entry name" value="Acyl-CoA_dh_1"/>
    <property type="match status" value="1"/>
</dbReference>
<dbReference type="InterPro" id="IPR013786">
    <property type="entry name" value="AcylCoA_DH/ox_N"/>
</dbReference>
<reference evidence="10" key="2">
    <citation type="submission" date="2020-02" db="EMBL/GenBank/DDBJ databases">
        <authorList>
            <consortium name="NCBI Pathogen Detection Project"/>
        </authorList>
    </citation>
    <scope>NUCLEOTIDE SEQUENCE</scope>
    <source>
        <strain evidence="10">1839</strain>
    </source>
</reference>
<dbReference type="NCBIfam" id="NF008997">
    <property type="entry name" value="PRK12341.1"/>
    <property type="match status" value="1"/>
</dbReference>
<evidence type="ECO:0000256" key="5">
    <source>
        <dbReference type="ARBA" id="ARBA00023002"/>
    </source>
</evidence>
<evidence type="ECO:0000256" key="6">
    <source>
        <dbReference type="RuleBase" id="RU362125"/>
    </source>
</evidence>
<dbReference type="InterPro" id="IPR046373">
    <property type="entry name" value="Acyl-CoA_Oxase/DH_mid-dom_sf"/>
</dbReference>
<dbReference type="PIRSF" id="PIRSF016578">
    <property type="entry name" value="HsaA"/>
    <property type="match status" value="1"/>
</dbReference>
<dbReference type="EMBL" id="DAAYTU010000005">
    <property type="protein sequence ID" value="HAG5769445.1"/>
    <property type="molecule type" value="Genomic_DNA"/>
</dbReference>
<dbReference type="InterPro" id="IPR009075">
    <property type="entry name" value="AcylCo_DH/oxidase_C"/>
</dbReference>
<protein>
    <submittedName>
        <fullName evidence="10">Acyl-CoA dehydrogenase</fullName>
        <ecNumber evidence="10">1.3.8.-</ecNumber>
    </submittedName>
</protein>
<dbReference type="SUPFAM" id="SSF56645">
    <property type="entry name" value="Acyl-CoA dehydrogenase NM domain-like"/>
    <property type="match status" value="1"/>
</dbReference>
<sequence>MDFSLSEEQELLLASIRELITRSFPEAYFKRCDETRTFPHEFFNALAESGIGLLGIPEEFGGVPTDMMTQVLVLEEIAHMGAPAYIMTEGQCIHNMQRFGNDEQLQKTAEAGLTGIPAYSLAFTEPQAGSDNNRIATTYTRKNGKVYLNGQKTFITGAKDYPYMLVLARNPELEDPKRCFTLWWLDPTSPGVKLNSLHKVGWHMVSNCEVFLDDVELEERAMVGREGYGFIHMMENFEIERLVIASHSLGVAECAFEDAARYTNQRIQFGKNIGQFQMIQLKLTQMAVKIQNMKNMVYRTAWECDNNLSMRLSAPMCKLYCAQSACEVIDDAMQILGGLGYTDDSRVSRFWRDTRVNRIGGGTDEIMVYISAREILKQYDKHRDMP</sequence>
<feature type="domain" description="Acyl-CoA dehydrogenase/oxidase C-terminal" evidence="7">
    <location>
        <begin position="228"/>
        <end position="375"/>
    </location>
</feature>
<proteinExistence type="inferred from homology"/>
<dbReference type="InterPro" id="IPR006091">
    <property type="entry name" value="Acyl-CoA_Oxase/DH_mid-dom"/>
</dbReference>
<keyword evidence="3 6" id="KW-0285">Flavoprotein</keyword>
<organism evidence="10">
    <name type="scientific">Escherichia coli</name>
    <dbReference type="NCBI Taxonomy" id="562"/>
    <lineage>
        <taxon>Bacteria</taxon>
        <taxon>Pseudomonadati</taxon>
        <taxon>Pseudomonadota</taxon>
        <taxon>Gammaproteobacteria</taxon>
        <taxon>Enterobacterales</taxon>
        <taxon>Enterobacteriaceae</taxon>
        <taxon>Escherichia</taxon>
    </lineage>
</organism>
<dbReference type="PANTHER" id="PTHR43884">
    <property type="entry name" value="ACYL-COA DEHYDROGENASE"/>
    <property type="match status" value="1"/>
</dbReference>
<gene>
    <name evidence="10" type="ORF">GGB84_001051</name>
</gene>
<dbReference type="PANTHER" id="PTHR43884:SF37">
    <property type="entry name" value="ACYL-COA DEHYDROGENASE"/>
    <property type="match status" value="1"/>
</dbReference>
<evidence type="ECO:0000256" key="2">
    <source>
        <dbReference type="ARBA" id="ARBA00009347"/>
    </source>
</evidence>
<comment type="caution">
    <text evidence="10">The sequence shown here is derived from an EMBL/GenBank/DDBJ whole genome shotgun (WGS) entry which is preliminary data.</text>
</comment>
<evidence type="ECO:0000313" key="10">
    <source>
        <dbReference type="EMBL" id="HAG5769445.1"/>
    </source>
</evidence>
<comment type="cofactor">
    <cofactor evidence="1 6">
        <name>FAD</name>
        <dbReference type="ChEBI" id="CHEBI:57692"/>
    </cofactor>
</comment>
<dbReference type="InterPro" id="IPR006089">
    <property type="entry name" value="Acyl-CoA_DH_CS"/>
</dbReference>
<evidence type="ECO:0000256" key="1">
    <source>
        <dbReference type="ARBA" id="ARBA00001974"/>
    </source>
</evidence>
<dbReference type="CDD" id="cd00567">
    <property type="entry name" value="ACAD"/>
    <property type="match status" value="1"/>
</dbReference>
<dbReference type="PROSITE" id="PS00073">
    <property type="entry name" value="ACYL_COA_DH_2"/>
    <property type="match status" value="1"/>
</dbReference>
<dbReference type="Gene3D" id="2.40.110.10">
    <property type="entry name" value="Butyryl-CoA Dehydrogenase, subunit A, domain 2"/>
    <property type="match status" value="1"/>
</dbReference>
<dbReference type="GO" id="GO:0003995">
    <property type="term" value="F:acyl-CoA dehydrogenase activity"/>
    <property type="evidence" value="ECO:0007669"/>
    <property type="project" value="InterPro"/>
</dbReference>
<dbReference type="Gene3D" id="1.10.540.10">
    <property type="entry name" value="Acyl-CoA dehydrogenase/oxidase, N-terminal domain"/>
    <property type="match status" value="1"/>
</dbReference>
<keyword evidence="4 6" id="KW-0274">FAD</keyword>
<dbReference type="InterPro" id="IPR009100">
    <property type="entry name" value="AcylCoA_DH/oxidase_NM_dom_sf"/>
</dbReference>
<evidence type="ECO:0000256" key="3">
    <source>
        <dbReference type="ARBA" id="ARBA00022630"/>
    </source>
</evidence>
<keyword evidence="5 6" id="KW-0560">Oxidoreductase</keyword>
<feature type="domain" description="Acyl-CoA dehydrogenase/oxidase N-terminal" evidence="9">
    <location>
        <begin position="6"/>
        <end position="108"/>
    </location>
</feature>
<evidence type="ECO:0000259" key="7">
    <source>
        <dbReference type="Pfam" id="PF00441"/>
    </source>
</evidence>
<evidence type="ECO:0000259" key="9">
    <source>
        <dbReference type="Pfam" id="PF02771"/>
    </source>
</evidence>
<comment type="similarity">
    <text evidence="2 6">Belongs to the acyl-CoA dehydrogenase family.</text>
</comment>
<dbReference type="EC" id="1.3.8.-" evidence="10"/>
<dbReference type="Gene3D" id="1.20.140.10">
    <property type="entry name" value="Butyryl-CoA Dehydrogenase, subunit A, domain 3"/>
    <property type="match status" value="1"/>
</dbReference>
<accession>A0A765SZM0</accession>
<reference evidence="10" key="1">
    <citation type="journal article" date="2018" name="Genome Biol.">
        <title>SKESA: strategic k-mer extension for scrupulous assemblies.</title>
        <authorList>
            <person name="Souvorov A."/>
            <person name="Agarwala R."/>
            <person name="Lipman D.J."/>
        </authorList>
    </citation>
    <scope>NUCLEOTIDE SEQUENCE [LARGE SCALE GENOMIC DNA]</scope>
    <source>
        <strain evidence="10">1839</strain>
    </source>
</reference>
<name>A0A765SZM0_ECOLX</name>
<dbReference type="FunFam" id="2.40.110.10:FF:000002">
    <property type="entry name" value="Acyl-CoA dehydrogenase fadE12"/>
    <property type="match status" value="1"/>
</dbReference>
<dbReference type="Pfam" id="PF02771">
    <property type="entry name" value="Acyl-CoA_dh_N"/>
    <property type="match status" value="1"/>
</dbReference>
<dbReference type="AlphaFoldDB" id="A0A765SZM0"/>
<feature type="domain" description="Acyl-CoA oxidase/dehydrogenase middle" evidence="8">
    <location>
        <begin position="121"/>
        <end position="215"/>
    </location>
</feature>
<evidence type="ECO:0000259" key="8">
    <source>
        <dbReference type="Pfam" id="PF02770"/>
    </source>
</evidence>
<dbReference type="InterPro" id="IPR037069">
    <property type="entry name" value="AcylCoA_DH/ox_N_sf"/>
</dbReference>
<dbReference type="Pfam" id="PF02770">
    <property type="entry name" value="Acyl-CoA_dh_M"/>
    <property type="match status" value="1"/>
</dbReference>
<dbReference type="FunFam" id="1.20.140.10:FF:000001">
    <property type="entry name" value="Acyl-CoA dehydrogenase"/>
    <property type="match status" value="1"/>
</dbReference>
<dbReference type="SUPFAM" id="SSF47203">
    <property type="entry name" value="Acyl-CoA dehydrogenase C-terminal domain-like"/>
    <property type="match status" value="1"/>
</dbReference>